<evidence type="ECO:0000313" key="2">
    <source>
        <dbReference type="EMBL" id="CAD9087084.1"/>
    </source>
</evidence>
<name>A0A7S1KV98_ALECA</name>
<dbReference type="EMBL" id="HBGE01001073">
    <property type="protein sequence ID" value="CAD9087084.1"/>
    <property type="molecule type" value="Transcribed_RNA"/>
</dbReference>
<proteinExistence type="predicted"/>
<feature type="region of interest" description="Disordered" evidence="1">
    <location>
        <begin position="1"/>
        <end position="174"/>
    </location>
</feature>
<sequence>MAAAVARGALCPPLALQVPSARRPRGDTSPSARIGGSQTSRTPTRTPTRTPPRSPATEDSQPFPTLPTPQARSPGKSCQFHNLTNGTDSESDSDGTGSSVDEEPALPPAARGAGALGGEPSDAGRAREEGAAPDEEVLHAPRGARTSRPPVMYQMSPPQPARDPAEETAAADSA</sequence>
<feature type="compositionally biased region" description="Polar residues" evidence="1">
    <location>
        <begin position="57"/>
        <end position="71"/>
    </location>
</feature>
<dbReference type="AlphaFoldDB" id="A0A7S1KV98"/>
<accession>A0A7S1KV98</accession>
<reference evidence="2" key="1">
    <citation type="submission" date="2021-01" db="EMBL/GenBank/DDBJ databases">
        <authorList>
            <person name="Corre E."/>
            <person name="Pelletier E."/>
            <person name="Niang G."/>
            <person name="Scheremetjew M."/>
            <person name="Finn R."/>
            <person name="Kale V."/>
            <person name="Holt S."/>
            <person name="Cochrane G."/>
            <person name="Meng A."/>
            <person name="Brown T."/>
            <person name="Cohen L."/>
        </authorList>
    </citation>
    <scope>NUCLEOTIDE SEQUENCE</scope>
    <source>
        <strain evidence="2">OF101</strain>
    </source>
</reference>
<gene>
    <name evidence="2" type="ORF">ACAT0790_LOCUS658</name>
</gene>
<protein>
    <submittedName>
        <fullName evidence="2">Uncharacterized protein</fullName>
    </submittedName>
</protein>
<organism evidence="2">
    <name type="scientific">Alexandrium catenella</name>
    <name type="common">Red tide dinoflagellate</name>
    <name type="synonym">Gonyaulax catenella</name>
    <dbReference type="NCBI Taxonomy" id="2925"/>
    <lineage>
        <taxon>Eukaryota</taxon>
        <taxon>Sar</taxon>
        <taxon>Alveolata</taxon>
        <taxon>Dinophyceae</taxon>
        <taxon>Gonyaulacales</taxon>
        <taxon>Pyrocystaceae</taxon>
        <taxon>Alexandrium</taxon>
    </lineage>
</organism>
<feature type="compositionally biased region" description="Low complexity" evidence="1">
    <location>
        <begin position="39"/>
        <end position="48"/>
    </location>
</feature>
<evidence type="ECO:0000256" key="1">
    <source>
        <dbReference type="SAM" id="MobiDB-lite"/>
    </source>
</evidence>
<feature type="compositionally biased region" description="Low complexity" evidence="1">
    <location>
        <begin position="84"/>
        <end position="99"/>
    </location>
</feature>